<dbReference type="Proteomes" id="UP001150238">
    <property type="component" value="Unassembled WGS sequence"/>
</dbReference>
<reference evidence="2" key="1">
    <citation type="submission" date="2022-08" db="EMBL/GenBank/DDBJ databases">
        <authorList>
            <consortium name="DOE Joint Genome Institute"/>
            <person name="Min B."/>
            <person name="Riley R."/>
            <person name="Sierra-Patev S."/>
            <person name="Naranjo-Ortiz M."/>
            <person name="Looney B."/>
            <person name="Konkel Z."/>
            <person name="Slot J.C."/>
            <person name="Sakamoto Y."/>
            <person name="Steenwyk J.L."/>
            <person name="Rokas A."/>
            <person name="Carro J."/>
            <person name="Camarero S."/>
            <person name="Ferreira P."/>
            <person name="Molpeceres G."/>
            <person name="Ruiz-Duenas F.J."/>
            <person name="Serrano A."/>
            <person name="Henrissat B."/>
            <person name="Drula E."/>
            <person name="Hughes K.W."/>
            <person name="Mata J.L."/>
            <person name="Ishikawa N.K."/>
            <person name="Vargas-Isla R."/>
            <person name="Ushijima S."/>
            <person name="Smith C.A."/>
            <person name="Ahrendt S."/>
            <person name="Andreopoulos W."/>
            <person name="He G."/>
            <person name="Labutti K."/>
            <person name="Lipzen A."/>
            <person name="Ng V."/>
            <person name="Sandor L."/>
            <person name="Barry K."/>
            <person name="Martinez A.T."/>
            <person name="Xiao Y."/>
            <person name="Gibbons J.G."/>
            <person name="Terashima K."/>
            <person name="Hibbett D.S."/>
            <person name="Grigoriev I.V."/>
        </authorList>
    </citation>
    <scope>NUCLEOTIDE SEQUENCE</scope>
    <source>
        <strain evidence="2">Sp2 HRB7682 ss15</strain>
    </source>
</reference>
<feature type="compositionally biased region" description="Polar residues" evidence="1">
    <location>
        <begin position="27"/>
        <end position="58"/>
    </location>
</feature>
<evidence type="ECO:0000313" key="3">
    <source>
        <dbReference type="Proteomes" id="UP001150238"/>
    </source>
</evidence>
<evidence type="ECO:0000256" key="1">
    <source>
        <dbReference type="SAM" id="MobiDB-lite"/>
    </source>
</evidence>
<organism evidence="2 3">
    <name type="scientific">Lentinula lateritia</name>
    <dbReference type="NCBI Taxonomy" id="40482"/>
    <lineage>
        <taxon>Eukaryota</taxon>
        <taxon>Fungi</taxon>
        <taxon>Dikarya</taxon>
        <taxon>Basidiomycota</taxon>
        <taxon>Agaricomycotina</taxon>
        <taxon>Agaricomycetes</taxon>
        <taxon>Agaricomycetidae</taxon>
        <taxon>Agaricales</taxon>
        <taxon>Marasmiineae</taxon>
        <taxon>Omphalotaceae</taxon>
        <taxon>Lentinula</taxon>
    </lineage>
</organism>
<name>A0A9W9DN89_9AGAR</name>
<proteinExistence type="predicted"/>
<protein>
    <submittedName>
        <fullName evidence="2">Uncharacterized protein</fullName>
    </submittedName>
</protein>
<comment type="caution">
    <text evidence="2">The sequence shown here is derived from an EMBL/GenBank/DDBJ whole genome shotgun (WGS) entry which is preliminary data.</text>
</comment>
<feature type="compositionally biased region" description="Low complexity" evidence="1">
    <location>
        <begin position="129"/>
        <end position="143"/>
    </location>
</feature>
<dbReference type="EMBL" id="JANVFS010000017">
    <property type="protein sequence ID" value="KAJ4478754.1"/>
    <property type="molecule type" value="Genomic_DNA"/>
</dbReference>
<feature type="region of interest" description="Disordered" evidence="1">
    <location>
        <begin position="15"/>
        <end position="152"/>
    </location>
</feature>
<accession>A0A9W9DN89</accession>
<dbReference type="AlphaFoldDB" id="A0A9W9DN89"/>
<gene>
    <name evidence="2" type="ORF">C8J55DRAFT_82193</name>
</gene>
<feature type="compositionally biased region" description="Polar residues" evidence="1">
    <location>
        <begin position="83"/>
        <end position="113"/>
    </location>
</feature>
<reference evidence="2" key="2">
    <citation type="journal article" date="2023" name="Proc. Natl. Acad. Sci. U.S.A.">
        <title>A global phylogenomic analysis of the shiitake genus Lentinula.</title>
        <authorList>
            <person name="Sierra-Patev S."/>
            <person name="Min B."/>
            <person name="Naranjo-Ortiz M."/>
            <person name="Looney B."/>
            <person name="Konkel Z."/>
            <person name="Slot J.C."/>
            <person name="Sakamoto Y."/>
            <person name="Steenwyk J.L."/>
            <person name="Rokas A."/>
            <person name="Carro J."/>
            <person name="Camarero S."/>
            <person name="Ferreira P."/>
            <person name="Molpeceres G."/>
            <person name="Ruiz-Duenas F.J."/>
            <person name="Serrano A."/>
            <person name="Henrissat B."/>
            <person name="Drula E."/>
            <person name="Hughes K.W."/>
            <person name="Mata J.L."/>
            <person name="Ishikawa N.K."/>
            <person name="Vargas-Isla R."/>
            <person name="Ushijima S."/>
            <person name="Smith C.A."/>
            <person name="Donoghue J."/>
            <person name="Ahrendt S."/>
            <person name="Andreopoulos W."/>
            <person name="He G."/>
            <person name="LaButti K."/>
            <person name="Lipzen A."/>
            <person name="Ng V."/>
            <person name="Riley R."/>
            <person name="Sandor L."/>
            <person name="Barry K."/>
            <person name="Martinez A.T."/>
            <person name="Xiao Y."/>
            <person name="Gibbons J.G."/>
            <person name="Terashima K."/>
            <person name="Grigoriev I.V."/>
            <person name="Hibbett D."/>
        </authorList>
    </citation>
    <scope>NUCLEOTIDE SEQUENCE</scope>
    <source>
        <strain evidence="2">Sp2 HRB7682 ss15</strain>
    </source>
</reference>
<evidence type="ECO:0000313" key="2">
    <source>
        <dbReference type="EMBL" id="KAJ4478754.1"/>
    </source>
</evidence>
<sequence length="242" mass="27493">MSLVVRHIAPHLFTRSKSGYRPPRHSPLSSITVNTPDNTSGPEISQLSGNCSTDSSGGSFPFSVGNHDSFGTDSSSSMHSSHQQNFGPASSSPQQSLSRPKNHSRSQSQSYESRTMDLTDMHPPQSPDSFHSSSVQGHSSFGQKPREVEIKEEKAKLEKNIVKLEVKMEKKEDEWKLEREKLEMKIDKKEEEEKLEMKIDKKEDKLEKKEEELKAERAEWKAERERLERQIDAFKNGHTQSG</sequence>